<dbReference type="Proteomes" id="UP000469523">
    <property type="component" value="Unassembled WGS sequence"/>
</dbReference>
<evidence type="ECO:0000313" key="4">
    <source>
        <dbReference type="EMBL" id="MSU03438.1"/>
    </source>
</evidence>
<organism evidence="4 5">
    <name type="scientific">Tissierella pigra</name>
    <dbReference type="NCBI Taxonomy" id="2607614"/>
    <lineage>
        <taxon>Bacteria</taxon>
        <taxon>Bacillati</taxon>
        <taxon>Bacillota</taxon>
        <taxon>Tissierellia</taxon>
        <taxon>Tissierellales</taxon>
        <taxon>Tissierellaceae</taxon>
        <taxon>Tissierella</taxon>
    </lineage>
</organism>
<evidence type="ECO:0000256" key="2">
    <source>
        <dbReference type="ARBA" id="ARBA00022679"/>
    </source>
</evidence>
<evidence type="ECO:0000256" key="3">
    <source>
        <dbReference type="ARBA" id="ARBA00022747"/>
    </source>
</evidence>
<dbReference type="InterPro" id="IPR001525">
    <property type="entry name" value="C5_MeTfrase"/>
</dbReference>
<gene>
    <name evidence="4" type="ORF">FYJ83_18435</name>
</gene>
<dbReference type="EMBL" id="VUNQ01000074">
    <property type="protein sequence ID" value="MSU03438.1"/>
    <property type="molecule type" value="Genomic_DNA"/>
</dbReference>
<dbReference type="Gene3D" id="3.90.120.10">
    <property type="entry name" value="DNA Methylase, subunit A, domain 2"/>
    <property type="match status" value="1"/>
</dbReference>
<dbReference type="GO" id="GO:0009307">
    <property type="term" value="P:DNA restriction-modification system"/>
    <property type="evidence" value="ECO:0007669"/>
    <property type="project" value="UniProtKB-KW"/>
</dbReference>
<dbReference type="GO" id="GO:0032259">
    <property type="term" value="P:methylation"/>
    <property type="evidence" value="ECO:0007669"/>
    <property type="project" value="UniProtKB-KW"/>
</dbReference>
<dbReference type="InterPro" id="IPR029063">
    <property type="entry name" value="SAM-dependent_MTases_sf"/>
</dbReference>
<comment type="caution">
    <text evidence="4">The sequence shown here is derived from an EMBL/GenBank/DDBJ whole genome shotgun (WGS) entry which is preliminary data.</text>
</comment>
<name>A0A6N7Y4R3_9FIRM</name>
<evidence type="ECO:0000313" key="5">
    <source>
        <dbReference type="Proteomes" id="UP000469523"/>
    </source>
</evidence>
<accession>A0A6N7Y4R3</accession>
<dbReference type="SUPFAM" id="SSF53335">
    <property type="entry name" value="S-adenosyl-L-methionine-dependent methyltransferases"/>
    <property type="match status" value="1"/>
</dbReference>
<keyword evidence="1" id="KW-0489">Methyltransferase</keyword>
<protein>
    <submittedName>
        <fullName evidence="4">Uncharacterized protein</fullName>
    </submittedName>
</protein>
<keyword evidence="2" id="KW-0808">Transferase</keyword>
<dbReference type="AlphaFoldDB" id="A0A6N7Y4R3"/>
<keyword evidence="3" id="KW-0680">Restriction system</keyword>
<dbReference type="GO" id="GO:0008168">
    <property type="term" value="F:methyltransferase activity"/>
    <property type="evidence" value="ECO:0007669"/>
    <property type="project" value="UniProtKB-KW"/>
</dbReference>
<sequence>MPIEYKAYHINQRNEGIDLNGISGALMATQNMQMQTFIADIAEPMLCLNDQGGNRMDITENITSTLRASMGGNLPIVMETQQGNAEICVDLCPTTTSSAGTSGNNQPVLFDNHGRDCRYNGPLKVAPTIAATYGTGGNNVPLVSKHIDQESYCIAGNIIDRKEHNGGNGCGFQEDISYTLTTSDIHAVCFPPKTYQDIVGTLCVGDEKGIGNQYVSQDKCIVDCEEMIFGQSAFANYKEGCATLRAGGGDNGGGSENLVTTRNLVRRLTPLECERLQGFPDGWTNIEKASDSARYKALGNSVAIPCVDFIMQGIAYFLRKFKEEGTE</sequence>
<reference evidence="4 5" key="1">
    <citation type="submission" date="2019-09" db="EMBL/GenBank/DDBJ databases">
        <title>In-depth cultivation of the pig gut microbiome towards novel bacterial diversity and tailored functional studies.</title>
        <authorList>
            <person name="Wylensek D."/>
            <person name="Hitch T.C.A."/>
            <person name="Clavel T."/>
        </authorList>
    </citation>
    <scope>NUCLEOTIDE SEQUENCE [LARGE SCALE GENOMIC DNA]</scope>
    <source>
        <strain evidence="4 5">WCA3-693-APC-4?</strain>
    </source>
</reference>
<dbReference type="Pfam" id="PF00145">
    <property type="entry name" value="DNA_methylase"/>
    <property type="match status" value="1"/>
</dbReference>
<evidence type="ECO:0000256" key="1">
    <source>
        <dbReference type="ARBA" id="ARBA00022603"/>
    </source>
</evidence>
<proteinExistence type="predicted"/>
<keyword evidence="5" id="KW-1185">Reference proteome</keyword>